<dbReference type="SUPFAM" id="SSF53098">
    <property type="entry name" value="Ribonuclease H-like"/>
    <property type="match status" value="1"/>
</dbReference>
<keyword evidence="6" id="KW-0269">Exonuclease</keyword>
<dbReference type="GO" id="GO:0005634">
    <property type="term" value="C:nucleus"/>
    <property type="evidence" value="ECO:0007669"/>
    <property type="project" value="UniProtKB-SubCell"/>
</dbReference>
<dbReference type="InterPro" id="IPR013520">
    <property type="entry name" value="Ribonucl_H"/>
</dbReference>
<dbReference type="InterPro" id="IPR036397">
    <property type="entry name" value="RNaseH_sf"/>
</dbReference>
<feature type="domain" description="Exonuclease" evidence="9">
    <location>
        <begin position="68"/>
        <end position="226"/>
    </location>
</feature>
<keyword evidence="4" id="KW-0540">Nuclease</keyword>
<dbReference type="FunFam" id="3.30.420.10:FF:000007">
    <property type="entry name" value="Interferon-stimulated exonuclease gene 20"/>
    <property type="match status" value="1"/>
</dbReference>
<feature type="compositionally biased region" description="Polar residues" evidence="8">
    <location>
        <begin position="1"/>
        <end position="19"/>
    </location>
</feature>
<dbReference type="CDD" id="cd06144">
    <property type="entry name" value="REX4_like"/>
    <property type="match status" value="1"/>
</dbReference>
<comment type="similarity">
    <text evidence="2">Belongs to the REXO4 family.</text>
</comment>
<dbReference type="PANTHER" id="PTHR12801">
    <property type="entry name" value="RNA EXONUCLEASE REXO1 / RECO3 FAMILY MEMBER-RELATED"/>
    <property type="match status" value="1"/>
</dbReference>
<gene>
    <name evidence="11" type="primary">LOC105362263</name>
</gene>
<dbReference type="Pfam" id="PF00929">
    <property type="entry name" value="RNase_T"/>
    <property type="match status" value="1"/>
</dbReference>
<protein>
    <recommendedName>
        <fullName evidence="3">RNA exonuclease 4</fullName>
    </recommendedName>
</protein>
<comment type="subcellular location">
    <subcellularLocation>
        <location evidence="1">Nucleus</location>
    </subcellularLocation>
</comment>
<dbReference type="Gene3D" id="3.30.420.10">
    <property type="entry name" value="Ribonuclease H-like superfamily/Ribonuclease H"/>
    <property type="match status" value="1"/>
</dbReference>
<evidence type="ECO:0000256" key="1">
    <source>
        <dbReference type="ARBA" id="ARBA00004123"/>
    </source>
</evidence>
<dbReference type="KEGG" id="csol:105362263"/>
<dbReference type="GO" id="GO:0008408">
    <property type="term" value="F:3'-5' exonuclease activity"/>
    <property type="evidence" value="ECO:0007669"/>
    <property type="project" value="InterPro"/>
</dbReference>
<evidence type="ECO:0000313" key="10">
    <source>
        <dbReference type="Proteomes" id="UP000695007"/>
    </source>
</evidence>
<evidence type="ECO:0000256" key="7">
    <source>
        <dbReference type="ARBA" id="ARBA00023242"/>
    </source>
</evidence>
<accession>A0AAJ6YH47</accession>
<keyword evidence="10" id="KW-1185">Reference proteome</keyword>
<name>A0AAJ6YH47_9HYME</name>
<dbReference type="AlphaFoldDB" id="A0AAJ6YH47"/>
<evidence type="ECO:0000256" key="8">
    <source>
        <dbReference type="SAM" id="MobiDB-lite"/>
    </source>
</evidence>
<dbReference type="GO" id="GO:0006364">
    <property type="term" value="P:rRNA processing"/>
    <property type="evidence" value="ECO:0007669"/>
    <property type="project" value="InterPro"/>
</dbReference>
<organism evidence="10 11">
    <name type="scientific">Ceratosolen solmsi marchali</name>
    <dbReference type="NCBI Taxonomy" id="326594"/>
    <lineage>
        <taxon>Eukaryota</taxon>
        <taxon>Metazoa</taxon>
        <taxon>Ecdysozoa</taxon>
        <taxon>Arthropoda</taxon>
        <taxon>Hexapoda</taxon>
        <taxon>Insecta</taxon>
        <taxon>Pterygota</taxon>
        <taxon>Neoptera</taxon>
        <taxon>Endopterygota</taxon>
        <taxon>Hymenoptera</taxon>
        <taxon>Apocrita</taxon>
        <taxon>Proctotrupomorpha</taxon>
        <taxon>Chalcidoidea</taxon>
        <taxon>Agaonidae</taxon>
        <taxon>Agaoninae</taxon>
        <taxon>Ceratosolen</taxon>
    </lineage>
</organism>
<dbReference type="Proteomes" id="UP000695007">
    <property type="component" value="Unplaced"/>
</dbReference>
<keyword evidence="5" id="KW-0378">Hydrolase</keyword>
<evidence type="ECO:0000256" key="3">
    <source>
        <dbReference type="ARBA" id="ARBA00016937"/>
    </source>
</evidence>
<dbReference type="GO" id="GO:0003676">
    <property type="term" value="F:nucleic acid binding"/>
    <property type="evidence" value="ECO:0007669"/>
    <property type="project" value="InterPro"/>
</dbReference>
<evidence type="ECO:0000256" key="6">
    <source>
        <dbReference type="ARBA" id="ARBA00022839"/>
    </source>
</evidence>
<proteinExistence type="inferred from homology"/>
<evidence type="ECO:0000259" key="9">
    <source>
        <dbReference type="SMART" id="SM00479"/>
    </source>
</evidence>
<keyword evidence="7" id="KW-0539">Nucleus</keyword>
<evidence type="ECO:0000256" key="2">
    <source>
        <dbReference type="ARBA" id="ARBA00010489"/>
    </source>
</evidence>
<evidence type="ECO:0000256" key="5">
    <source>
        <dbReference type="ARBA" id="ARBA00022801"/>
    </source>
</evidence>
<sequence>MYKNIATKTSLNNQPSSGTRAKKKKNSLISNTEPNKLDFQCHENKNQISKCRKEENKQVTIEQVKLTRCIAMDCEMVGIGDGKESMIARVSIVNDCGVCIYDKYVKPMVTVKNYRTPVSGIRPHHLKNGEDFEIVHKEVGDILRGRILVGHALHNDLYVLFLFHPKHLQRDTAKYFRKLTKGSTPSLKRLATEFLDLDIQNGEHNSIEDARTAMQLYKLFKTRWENDLRRK</sequence>
<dbReference type="InterPro" id="IPR047021">
    <property type="entry name" value="REXO1/3/4-like"/>
</dbReference>
<dbReference type="InterPro" id="IPR037431">
    <property type="entry name" value="REX4_DEDDh_dom"/>
</dbReference>
<dbReference type="InterPro" id="IPR012337">
    <property type="entry name" value="RNaseH-like_sf"/>
</dbReference>
<reference evidence="11" key="1">
    <citation type="submission" date="2025-08" db="UniProtKB">
        <authorList>
            <consortium name="RefSeq"/>
        </authorList>
    </citation>
    <scope>IDENTIFICATION</scope>
</reference>
<evidence type="ECO:0000256" key="4">
    <source>
        <dbReference type="ARBA" id="ARBA00022722"/>
    </source>
</evidence>
<dbReference type="PANTHER" id="PTHR12801:SF158">
    <property type="entry name" value="RNA EXONUCLEASE 4"/>
    <property type="match status" value="1"/>
</dbReference>
<evidence type="ECO:0000313" key="11">
    <source>
        <dbReference type="RefSeq" id="XP_011497964.1"/>
    </source>
</evidence>
<feature type="region of interest" description="Disordered" evidence="8">
    <location>
        <begin position="1"/>
        <end position="29"/>
    </location>
</feature>
<dbReference type="RefSeq" id="XP_011497964.1">
    <property type="nucleotide sequence ID" value="XM_011499662.1"/>
</dbReference>
<dbReference type="GeneID" id="105362263"/>
<dbReference type="SMART" id="SM00479">
    <property type="entry name" value="EXOIII"/>
    <property type="match status" value="1"/>
</dbReference>